<gene>
    <name evidence="2" type="ORF">H8R27_13945</name>
</gene>
<keyword evidence="3" id="KW-1185">Reference proteome</keyword>
<keyword evidence="1" id="KW-0732">Signal</keyword>
<dbReference type="Pfam" id="PF14127">
    <property type="entry name" value="DUF4294"/>
    <property type="match status" value="1"/>
</dbReference>
<organism evidence="2 3">
    <name type="scientific">Flavobacterium bernardetii</name>
    <dbReference type="NCBI Taxonomy" id="2813823"/>
    <lineage>
        <taxon>Bacteria</taxon>
        <taxon>Pseudomonadati</taxon>
        <taxon>Bacteroidota</taxon>
        <taxon>Flavobacteriia</taxon>
        <taxon>Flavobacteriales</taxon>
        <taxon>Flavobacteriaceae</taxon>
        <taxon>Flavobacterium</taxon>
    </lineage>
</organism>
<dbReference type="EMBL" id="JACRUN010000010">
    <property type="protein sequence ID" value="MBC5835992.1"/>
    <property type="molecule type" value="Genomic_DNA"/>
</dbReference>
<dbReference type="RefSeq" id="WP_166131111.1">
    <property type="nucleotide sequence ID" value="NZ_JAANOQ010000009.1"/>
</dbReference>
<sequence length="230" mass="27280">MQRIFLIIVFLFSFSFVFAQEDEGSGVSDTIVYIQDTDTIREIIIEEVSITDENRVKLTKEEREQIKLLERRVRVVYPYAKLTAEKLTQINATMAKLKTQKEKKKYFKLVEKYLNEEFEPKLKKLSRKQGQILVKLIYRQTGKTTFDLIKDYKSGWKAFWSNNTARLFNIDLKKTYDPMEVPEDFYIETYLQRCFDEGKLVRQEAKKPISESELTLNWAIKNKEKLKAGN</sequence>
<protein>
    <submittedName>
        <fullName evidence="2">DUF4294 domain-containing protein</fullName>
    </submittedName>
</protein>
<evidence type="ECO:0000313" key="3">
    <source>
        <dbReference type="Proteomes" id="UP000605990"/>
    </source>
</evidence>
<proteinExistence type="predicted"/>
<dbReference type="InterPro" id="IPR025636">
    <property type="entry name" value="DUF4294"/>
</dbReference>
<reference evidence="2 3" key="1">
    <citation type="submission" date="2020-08" db="EMBL/GenBank/DDBJ databases">
        <title>Description of novel Flavobacterium F-408 isolate.</title>
        <authorList>
            <person name="Saticioglu I.B."/>
            <person name="Duman M."/>
            <person name="Altun S."/>
        </authorList>
    </citation>
    <scope>NUCLEOTIDE SEQUENCE [LARGE SCALE GENOMIC DNA]</scope>
    <source>
        <strain evidence="2 3">F-408</strain>
    </source>
</reference>
<feature type="chain" id="PRO_5046814614" evidence="1">
    <location>
        <begin position="20"/>
        <end position="230"/>
    </location>
</feature>
<feature type="signal peptide" evidence="1">
    <location>
        <begin position="1"/>
        <end position="19"/>
    </location>
</feature>
<dbReference type="Proteomes" id="UP000605990">
    <property type="component" value="Unassembled WGS sequence"/>
</dbReference>
<evidence type="ECO:0000313" key="2">
    <source>
        <dbReference type="EMBL" id="MBC5835992.1"/>
    </source>
</evidence>
<evidence type="ECO:0000256" key="1">
    <source>
        <dbReference type="SAM" id="SignalP"/>
    </source>
</evidence>
<accession>A0ABR7J232</accession>
<name>A0ABR7J232_9FLAO</name>
<comment type="caution">
    <text evidence="2">The sequence shown here is derived from an EMBL/GenBank/DDBJ whole genome shotgun (WGS) entry which is preliminary data.</text>
</comment>